<dbReference type="PANTHER" id="PTHR11780">
    <property type="entry name" value="NADH-UBIQUINONE OXIDOREDUCTASE FLAVOPROTEIN 1 NDUFV1"/>
    <property type="match status" value="1"/>
</dbReference>
<evidence type="ECO:0000256" key="9">
    <source>
        <dbReference type="ARBA" id="ARBA00023014"/>
    </source>
</evidence>
<dbReference type="GeneID" id="94837711"/>
<dbReference type="Pfam" id="PF22461">
    <property type="entry name" value="SLBB_2"/>
    <property type="match status" value="1"/>
</dbReference>
<dbReference type="InterPro" id="IPR001949">
    <property type="entry name" value="NADH-UbQ_OxRdtase_51kDa_CS"/>
</dbReference>
<dbReference type="OrthoDB" id="42889at2759"/>
<dbReference type="InterPro" id="IPR019575">
    <property type="entry name" value="Nuop51_4Fe4S-bd"/>
</dbReference>
<protein>
    <submittedName>
        <fullName evidence="11">NADH-quinone oxidoreductase subunit F</fullName>
    </submittedName>
</protein>
<dbReference type="AlphaFoldDB" id="A0A1J4KA89"/>
<dbReference type="InterPro" id="IPR037207">
    <property type="entry name" value="Nuop51_4Fe4S-bd_sf"/>
</dbReference>
<dbReference type="InterPro" id="IPR011538">
    <property type="entry name" value="Nuo51_FMN-bd"/>
</dbReference>
<evidence type="ECO:0000256" key="8">
    <source>
        <dbReference type="ARBA" id="ARBA00023004"/>
    </source>
</evidence>
<dbReference type="Gene3D" id="3.10.20.600">
    <property type="match status" value="1"/>
</dbReference>
<accession>A0A1J4KA89</accession>
<dbReference type="RefSeq" id="XP_068361489.1">
    <property type="nucleotide sequence ID" value="XM_068503007.1"/>
</dbReference>
<keyword evidence="12" id="KW-1185">Reference proteome</keyword>
<comment type="similarity">
    <text evidence="3">Belongs to the complex I 51 kDa subunit family.</text>
</comment>
<proteinExistence type="inferred from homology"/>
<dbReference type="PROSITE" id="PS00644">
    <property type="entry name" value="COMPLEX1_51K_1"/>
    <property type="match status" value="1"/>
</dbReference>
<keyword evidence="5" id="KW-0285">Flavoprotein</keyword>
<dbReference type="Gene3D" id="3.40.50.11540">
    <property type="entry name" value="NADH-ubiquinone oxidoreductase 51kDa subunit"/>
    <property type="match status" value="1"/>
</dbReference>
<dbReference type="SMART" id="SM00928">
    <property type="entry name" value="NADH_4Fe-4S"/>
    <property type="match status" value="1"/>
</dbReference>
<evidence type="ECO:0000256" key="1">
    <source>
        <dbReference type="ARBA" id="ARBA00001917"/>
    </source>
</evidence>
<dbReference type="InterPro" id="IPR054765">
    <property type="entry name" value="SLBB_dom"/>
</dbReference>
<dbReference type="GO" id="GO:0010181">
    <property type="term" value="F:FMN binding"/>
    <property type="evidence" value="ECO:0007669"/>
    <property type="project" value="InterPro"/>
</dbReference>
<keyword evidence="6" id="KW-0288">FMN</keyword>
<reference evidence="11" key="1">
    <citation type="submission" date="2016-10" db="EMBL/GenBank/DDBJ databases">
        <authorList>
            <person name="Benchimol M."/>
            <person name="Almeida L.G."/>
            <person name="Vasconcelos A.T."/>
            <person name="Perreira-Neves A."/>
            <person name="Rosa I.A."/>
            <person name="Tasca T."/>
            <person name="Bogo M.R."/>
            <person name="de Souza W."/>
        </authorList>
    </citation>
    <scope>NUCLEOTIDE SEQUENCE [LARGE SCALE GENOMIC DNA]</scope>
    <source>
        <strain evidence="11">K</strain>
    </source>
</reference>
<keyword evidence="7" id="KW-0479">Metal-binding</keyword>
<dbReference type="EMBL" id="MLAK01000670">
    <property type="protein sequence ID" value="OHT08353.1"/>
    <property type="molecule type" value="Genomic_DNA"/>
</dbReference>
<dbReference type="PROSITE" id="PS00645">
    <property type="entry name" value="COMPLEX1_51K_2"/>
    <property type="match status" value="1"/>
</dbReference>
<dbReference type="InterPro" id="IPR050837">
    <property type="entry name" value="ComplexI_51kDa_subunit"/>
</dbReference>
<dbReference type="SUPFAM" id="SSF140490">
    <property type="entry name" value="Nqo1C-terminal domain-like"/>
    <property type="match status" value="1"/>
</dbReference>
<evidence type="ECO:0000313" key="12">
    <source>
        <dbReference type="Proteomes" id="UP000179807"/>
    </source>
</evidence>
<feature type="domain" description="NADH-ubiquinone oxidoreductase 51kDa subunit iron-sulphur binding" evidence="10">
    <location>
        <begin position="371"/>
        <end position="416"/>
    </location>
</feature>
<dbReference type="Gene3D" id="1.20.1440.230">
    <property type="entry name" value="NADH-ubiquinone oxidoreductase 51kDa subunit, iron-sulphur binding domain"/>
    <property type="match status" value="1"/>
</dbReference>
<comment type="cofactor">
    <cofactor evidence="2">
        <name>[4Fe-4S] cluster</name>
        <dbReference type="ChEBI" id="CHEBI:49883"/>
    </cofactor>
</comment>
<dbReference type="PANTHER" id="PTHR11780:SF10">
    <property type="entry name" value="NADH DEHYDROGENASE [UBIQUINONE] FLAVOPROTEIN 1, MITOCHONDRIAL"/>
    <property type="match status" value="1"/>
</dbReference>
<evidence type="ECO:0000256" key="7">
    <source>
        <dbReference type="ARBA" id="ARBA00022723"/>
    </source>
</evidence>
<dbReference type="GO" id="GO:0051539">
    <property type="term" value="F:4 iron, 4 sulfur cluster binding"/>
    <property type="evidence" value="ECO:0007669"/>
    <property type="project" value="UniProtKB-KW"/>
</dbReference>
<dbReference type="SUPFAM" id="SSF142984">
    <property type="entry name" value="Nqo1 middle domain-like"/>
    <property type="match status" value="1"/>
</dbReference>
<keyword evidence="8" id="KW-0408">Iron</keyword>
<comment type="cofactor">
    <cofactor evidence="1">
        <name>FMN</name>
        <dbReference type="ChEBI" id="CHEBI:58210"/>
    </cofactor>
</comment>
<evidence type="ECO:0000259" key="10">
    <source>
        <dbReference type="SMART" id="SM00928"/>
    </source>
</evidence>
<dbReference type="Proteomes" id="UP000179807">
    <property type="component" value="Unassembled WGS sequence"/>
</dbReference>
<dbReference type="FunFam" id="3.40.50.11540:FF:000001">
    <property type="entry name" value="NADH dehydrogenase [ubiquinone] flavoprotein 1, mitochondrial"/>
    <property type="match status" value="1"/>
</dbReference>
<evidence type="ECO:0000256" key="2">
    <source>
        <dbReference type="ARBA" id="ARBA00001966"/>
    </source>
</evidence>
<dbReference type="InterPro" id="IPR037225">
    <property type="entry name" value="Nuo51_FMN-bd_sf"/>
</dbReference>
<sequence length="458" mass="50462">MNKYKLNIELNHFELLSNLTDLLFFQMLSSFGKRFDSKGAKPLDPKDLIYTNLYGQFGVDLESSRKRGDWVDTEKLLAKGRDWIIDQVKKSEIRGRGGAGFATGTKMSYLPKKVGKKPHYLVINGDEGEPGTCKDRQVLLNEPHKIIEGALLTSYAIQAHTCYAYIRGEFRYEIQRLQKAIDEAYKEKLIGKNNKFGWDFDVHIFSGAGAYVCGEETALLNSISGLPGHPRYKPPYPSKAGLFNAPTLVNNVETISSIPAICRRGGEWYSSIGVPGSKGTKIYCISGNVNNPCVVEEAMGVPIKYLIEKYGGGVIGGWDNLLGVFPGGMSCKMLTAEEASEAIMSFDDLEEYDSAFGTGALIVLDKSVDLLGTFARVAKFYEKESCGQCEPCRSGTARIADIIERLSNGTGKKKDIKLLEQAAKKNNPCCCGLAPAGADPIKGLLRHYRKEVEKLVKD</sequence>
<name>A0A1J4KA89_9EUKA</name>
<dbReference type="NCBIfam" id="NF010120">
    <property type="entry name" value="PRK13596.1"/>
    <property type="match status" value="1"/>
</dbReference>
<dbReference type="Pfam" id="PF10589">
    <property type="entry name" value="NADH_4Fe-4S"/>
    <property type="match status" value="1"/>
</dbReference>
<keyword evidence="4" id="KW-0004">4Fe-4S</keyword>
<dbReference type="GO" id="GO:0046872">
    <property type="term" value="F:metal ion binding"/>
    <property type="evidence" value="ECO:0007669"/>
    <property type="project" value="UniProtKB-KW"/>
</dbReference>
<dbReference type="VEuPathDB" id="TrichDB:TRFO_23182"/>
<keyword evidence="9" id="KW-0411">Iron-sulfur</keyword>
<evidence type="ECO:0000256" key="5">
    <source>
        <dbReference type="ARBA" id="ARBA00022630"/>
    </source>
</evidence>
<organism evidence="11 12">
    <name type="scientific">Tritrichomonas foetus</name>
    <dbReference type="NCBI Taxonomy" id="1144522"/>
    <lineage>
        <taxon>Eukaryota</taxon>
        <taxon>Metamonada</taxon>
        <taxon>Parabasalia</taxon>
        <taxon>Tritrichomonadida</taxon>
        <taxon>Tritrichomonadidae</taxon>
        <taxon>Tritrichomonas</taxon>
    </lineage>
</organism>
<evidence type="ECO:0000256" key="6">
    <source>
        <dbReference type="ARBA" id="ARBA00022643"/>
    </source>
</evidence>
<dbReference type="SUPFAM" id="SSF142019">
    <property type="entry name" value="Nqo1 FMN-binding domain-like"/>
    <property type="match status" value="1"/>
</dbReference>
<dbReference type="GO" id="GO:0008137">
    <property type="term" value="F:NADH dehydrogenase (ubiquinone) activity"/>
    <property type="evidence" value="ECO:0007669"/>
    <property type="project" value="InterPro"/>
</dbReference>
<evidence type="ECO:0000313" key="11">
    <source>
        <dbReference type="EMBL" id="OHT08353.1"/>
    </source>
</evidence>
<evidence type="ECO:0000256" key="4">
    <source>
        <dbReference type="ARBA" id="ARBA00022485"/>
    </source>
</evidence>
<dbReference type="GO" id="GO:0005739">
    <property type="term" value="C:mitochondrion"/>
    <property type="evidence" value="ECO:0007669"/>
    <property type="project" value="GOC"/>
</dbReference>
<comment type="caution">
    <text evidence="11">The sequence shown here is derived from an EMBL/GenBank/DDBJ whole genome shotgun (WGS) entry which is preliminary data.</text>
</comment>
<dbReference type="GO" id="GO:0006120">
    <property type="term" value="P:mitochondrial electron transport, NADH to ubiquinone"/>
    <property type="evidence" value="ECO:0007669"/>
    <property type="project" value="TreeGrafter"/>
</dbReference>
<gene>
    <name evidence="11" type="primary">nuoF</name>
    <name evidence="11" type="ORF">TRFO_23182</name>
</gene>
<dbReference type="Pfam" id="PF01512">
    <property type="entry name" value="Complex1_51K"/>
    <property type="match status" value="1"/>
</dbReference>
<evidence type="ECO:0000256" key="3">
    <source>
        <dbReference type="ARBA" id="ARBA00007523"/>
    </source>
</evidence>